<evidence type="ECO:0000313" key="5">
    <source>
        <dbReference type="Proteomes" id="UP000031838"/>
    </source>
</evidence>
<dbReference type="PANTHER" id="PTHR35936:SF17">
    <property type="entry name" value="ARGININE-BINDING EXTRACELLULAR PROTEIN ARTP"/>
    <property type="match status" value="1"/>
</dbReference>
<dbReference type="PROSITE" id="PS51257">
    <property type="entry name" value="PROKAR_LIPOPROTEIN"/>
    <property type="match status" value="1"/>
</dbReference>
<keyword evidence="1 2" id="KW-0732">Signal</keyword>
<dbReference type="EMBL" id="CP002581">
    <property type="protein sequence ID" value="AJK48292.1"/>
    <property type="molecule type" value="Genomic_DNA"/>
</dbReference>
<reference evidence="5" key="1">
    <citation type="submission" date="2011-03" db="EMBL/GenBank/DDBJ databases">
        <authorList>
            <person name="Voget S."/>
            <person name="Streit W.R."/>
            <person name="Jaeger K.E."/>
            <person name="Daniel R."/>
        </authorList>
    </citation>
    <scope>NUCLEOTIDE SEQUENCE [LARGE SCALE GENOMIC DNA]</scope>
    <source>
        <strain evidence="5">PG1</strain>
    </source>
</reference>
<dbReference type="Pfam" id="PF00497">
    <property type="entry name" value="SBP_bac_3"/>
    <property type="match status" value="1"/>
</dbReference>
<feature type="signal peptide" evidence="2">
    <location>
        <begin position="1"/>
        <end position="35"/>
    </location>
</feature>
<dbReference type="Gene3D" id="3.40.190.10">
    <property type="entry name" value="Periplasmic binding protein-like II"/>
    <property type="match status" value="2"/>
</dbReference>
<evidence type="ECO:0000256" key="2">
    <source>
        <dbReference type="SAM" id="SignalP"/>
    </source>
</evidence>
<keyword evidence="5" id="KW-1185">Reference proteome</keyword>
<dbReference type="KEGG" id="bgp:BGL_2c01960"/>
<reference evidence="4 5" key="2">
    <citation type="journal article" date="2016" name="Appl. Microbiol. Biotechnol.">
        <title>Mutations improving production and secretion of extracellular lipase by Burkholderia glumae PG1.</title>
        <authorList>
            <person name="Knapp A."/>
            <person name="Voget S."/>
            <person name="Gao R."/>
            <person name="Zaburannyi N."/>
            <person name="Krysciak D."/>
            <person name="Breuer M."/>
            <person name="Hauer B."/>
            <person name="Streit W.R."/>
            <person name="Muller R."/>
            <person name="Daniel R."/>
            <person name="Jaeger K.E."/>
        </authorList>
    </citation>
    <scope>NUCLEOTIDE SEQUENCE [LARGE SCALE GENOMIC DNA]</scope>
    <source>
        <strain evidence="4 5">PG1</strain>
    </source>
</reference>
<dbReference type="PANTHER" id="PTHR35936">
    <property type="entry name" value="MEMBRANE-BOUND LYTIC MUREIN TRANSGLYCOSYLASE F"/>
    <property type="match status" value="1"/>
</dbReference>
<protein>
    <submittedName>
        <fullName evidence="4">Putative periplasmic substrate-binding protein</fullName>
    </submittedName>
</protein>
<dbReference type="AlphaFoldDB" id="A0A0B6RSI7"/>
<sequence>MFTKRKPMKFSMTKQSTWAAWLLAAAACLATAAHAAAPDLNLSPDQHDRVRAAPDSAAIAAIPASYPFVSKGELVVGMAVSWPPLDTYATDAKTLVGYDPDLAQVVADGLGRKLRIVPLAWEDWPLAVASGKVDAVLSNVTVTEERKEKFDFSTYRRDVLGFYVANGSPIKAIREPKDVAGLRVVTDSGTNQEAILIAWDKQNVAKGLKPVKIVYYDDIAVRNVALQSGRVDAIFSVNAGLAYQQSRTHDTRLVGTVSGGWPVTAEVAITTRKGSGLAAPITLLLNDLIRNGKYRQVLDRWNLGSEAIDAARTNPPGLPKS</sequence>
<name>A0A0B6RSI7_BURPL</name>
<evidence type="ECO:0000313" key="4">
    <source>
        <dbReference type="EMBL" id="AJK48292.1"/>
    </source>
</evidence>
<proteinExistence type="predicted"/>
<dbReference type="InterPro" id="IPR001638">
    <property type="entry name" value="Solute-binding_3/MltF_N"/>
</dbReference>
<feature type="domain" description="Solute-binding protein family 3/N-terminal" evidence="3">
    <location>
        <begin position="73"/>
        <end position="306"/>
    </location>
</feature>
<feature type="chain" id="PRO_5002110218" evidence="2">
    <location>
        <begin position="36"/>
        <end position="321"/>
    </location>
</feature>
<organism evidence="4 5">
    <name type="scientific">Burkholderia plantarii</name>
    <dbReference type="NCBI Taxonomy" id="41899"/>
    <lineage>
        <taxon>Bacteria</taxon>
        <taxon>Pseudomonadati</taxon>
        <taxon>Pseudomonadota</taxon>
        <taxon>Betaproteobacteria</taxon>
        <taxon>Burkholderiales</taxon>
        <taxon>Burkholderiaceae</taxon>
        <taxon>Burkholderia</taxon>
    </lineage>
</organism>
<evidence type="ECO:0000256" key="1">
    <source>
        <dbReference type="ARBA" id="ARBA00022729"/>
    </source>
</evidence>
<dbReference type="SMART" id="SM00062">
    <property type="entry name" value="PBPb"/>
    <property type="match status" value="1"/>
</dbReference>
<evidence type="ECO:0000259" key="3">
    <source>
        <dbReference type="SMART" id="SM00062"/>
    </source>
</evidence>
<dbReference type="SUPFAM" id="SSF53850">
    <property type="entry name" value="Periplasmic binding protein-like II"/>
    <property type="match status" value="1"/>
</dbReference>
<dbReference type="HOGENOM" id="CLU_019602_18_1_4"/>
<gene>
    <name evidence="4" type="ORF">BGL_2c01960</name>
</gene>
<dbReference type="CDD" id="cd01004">
    <property type="entry name" value="PBP2_MidA_like"/>
    <property type="match status" value="1"/>
</dbReference>
<accession>A0A0B6RSI7</accession>
<dbReference type="Proteomes" id="UP000031838">
    <property type="component" value="Chromosome 2"/>
</dbReference>